<dbReference type="InterPro" id="IPR000742">
    <property type="entry name" value="EGF"/>
</dbReference>
<reference evidence="4" key="1">
    <citation type="journal article" date="2020" name="Genome Biol.">
        <title>Gamete binning: chromosome-level and haplotype-resolved genome assembly enabled by high-throughput single-cell sequencing of gamete genomes.</title>
        <authorList>
            <person name="Campoy J.A."/>
            <person name="Sun H."/>
            <person name="Goel M."/>
            <person name="Jiao W.-B."/>
            <person name="Folz-Donahue K."/>
            <person name="Wang N."/>
            <person name="Rubio M."/>
            <person name="Liu C."/>
            <person name="Kukat C."/>
            <person name="Ruiz D."/>
            <person name="Huettel B."/>
            <person name="Schneeberger K."/>
        </authorList>
    </citation>
    <scope>NUCLEOTIDE SEQUENCE [LARGE SCALE GENOMIC DNA]</scope>
    <source>
        <strain evidence="4">cv. Rojo Pasion</strain>
    </source>
</reference>
<organism evidence="3 4">
    <name type="scientific">Prunus armeniaca</name>
    <name type="common">Apricot</name>
    <name type="synonym">Armeniaca vulgaris</name>
    <dbReference type="NCBI Taxonomy" id="36596"/>
    <lineage>
        <taxon>Eukaryota</taxon>
        <taxon>Viridiplantae</taxon>
        <taxon>Streptophyta</taxon>
        <taxon>Embryophyta</taxon>
        <taxon>Tracheophyta</taxon>
        <taxon>Spermatophyta</taxon>
        <taxon>Magnoliopsida</taxon>
        <taxon>eudicotyledons</taxon>
        <taxon>Gunneridae</taxon>
        <taxon>Pentapetalae</taxon>
        <taxon>rosids</taxon>
        <taxon>fabids</taxon>
        <taxon>Rosales</taxon>
        <taxon>Rosaceae</taxon>
        <taxon>Amygdaloideae</taxon>
        <taxon>Amygdaleae</taxon>
        <taxon>Prunus</taxon>
    </lineage>
</organism>
<dbReference type="OrthoDB" id="1933729at2759"/>
<evidence type="ECO:0000256" key="1">
    <source>
        <dbReference type="SAM" id="SignalP"/>
    </source>
</evidence>
<dbReference type="PANTHER" id="PTHR33881">
    <property type="entry name" value="NEUROGENIC LOCUS NOTCH-LIKE PROTEIN"/>
    <property type="match status" value="1"/>
</dbReference>
<protein>
    <recommendedName>
        <fullName evidence="2">EGF-like domain-containing protein</fullName>
    </recommendedName>
</protein>
<feature type="chain" id="PRO_5027093814" description="EGF-like domain-containing protein" evidence="1">
    <location>
        <begin position="26"/>
        <end position="192"/>
    </location>
</feature>
<dbReference type="Proteomes" id="UP000507245">
    <property type="component" value="Unassembled WGS sequence"/>
</dbReference>
<evidence type="ECO:0000259" key="2">
    <source>
        <dbReference type="SMART" id="SM00181"/>
    </source>
</evidence>
<keyword evidence="4" id="KW-1185">Reference proteome</keyword>
<dbReference type="PANTHER" id="PTHR33881:SF17">
    <property type="entry name" value="EGF-LIKE DOMAIN-CONTAINING PROTEIN"/>
    <property type="match status" value="1"/>
</dbReference>
<feature type="signal peptide" evidence="1">
    <location>
        <begin position="1"/>
        <end position="25"/>
    </location>
</feature>
<sequence>MGPFNFNLNLISFLLLLALFTLYPATIISTQLSSPNSLGDIECQYINCGEGVCKASNETLLGFDCECNPGWIKIHVGLLTLPTCVPNCTINFQCDESPSPPAPPAPLIPPKGCALVWCGDGTCVTNGSGYACQCPQGSWNLLDVPSFACFKPFTLFFSKPYFRLSWRRLQEQGIQFAGIVWYSYPSKKPYIM</sequence>
<gene>
    <name evidence="3" type="ORF">ORAREDHAP_LOCUS19281</name>
</gene>
<dbReference type="AlphaFoldDB" id="A0A6J5WSC7"/>
<dbReference type="SMART" id="SM00181">
    <property type="entry name" value="EGF"/>
    <property type="match status" value="2"/>
</dbReference>
<dbReference type="EMBL" id="CAEKKB010000003">
    <property type="protein sequence ID" value="CAB4303223.1"/>
    <property type="molecule type" value="Genomic_DNA"/>
</dbReference>
<proteinExistence type="predicted"/>
<feature type="domain" description="EGF-like" evidence="2">
    <location>
        <begin position="42"/>
        <end position="85"/>
    </location>
</feature>
<accession>A0A6J5WSC7</accession>
<feature type="domain" description="EGF-like" evidence="2">
    <location>
        <begin position="112"/>
        <end position="150"/>
    </location>
</feature>
<name>A0A6J5WSC7_PRUAR</name>
<evidence type="ECO:0000313" key="4">
    <source>
        <dbReference type="Proteomes" id="UP000507245"/>
    </source>
</evidence>
<evidence type="ECO:0000313" key="3">
    <source>
        <dbReference type="EMBL" id="CAB4303223.1"/>
    </source>
</evidence>
<keyword evidence="1" id="KW-0732">Signal</keyword>